<feature type="transmembrane region" description="Helical" evidence="1">
    <location>
        <begin position="24"/>
        <end position="45"/>
    </location>
</feature>
<feature type="transmembrane region" description="Helical" evidence="1">
    <location>
        <begin position="216"/>
        <end position="243"/>
    </location>
</feature>
<evidence type="ECO:0000256" key="1">
    <source>
        <dbReference type="SAM" id="Phobius"/>
    </source>
</evidence>
<proteinExistence type="predicted"/>
<accession>A0A268AG82</accession>
<protein>
    <recommendedName>
        <fullName evidence="4">ABC-2 type transport system permease protein</fullName>
    </recommendedName>
</protein>
<dbReference type="EMBL" id="NPBV01000001">
    <property type="protein sequence ID" value="PAD23137.1"/>
    <property type="molecule type" value="Genomic_DNA"/>
</dbReference>
<evidence type="ECO:0008006" key="4">
    <source>
        <dbReference type="Google" id="ProtNLM"/>
    </source>
</evidence>
<reference evidence="2 3" key="1">
    <citation type="submission" date="2017-07" db="EMBL/GenBank/DDBJ databases">
        <title>Isolation and whole genome analysis of endospore-forming bacteria from heroin.</title>
        <authorList>
            <person name="Kalinowski J."/>
            <person name="Ahrens B."/>
            <person name="Al-Dilaimi A."/>
            <person name="Winkler A."/>
            <person name="Wibberg D."/>
            <person name="Schleenbecker U."/>
            <person name="Ruckert C."/>
            <person name="Wolfel R."/>
            <person name="Grass G."/>
        </authorList>
    </citation>
    <scope>NUCLEOTIDE SEQUENCE [LARGE SCALE GENOMIC DNA]</scope>
    <source>
        <strain evidence="2 3">7528</strain>
    </source>
</reference>
<feature type="transmembrane region" description="Helical" evidence="1">
    <location>
        <begin position="151"/>
        <end position="169"/>
    </location>
</feature>
<feature type="transmembrane region" description="Helical" evidence="1">
    <location>
        <begin position="176"/>
        <end position="196"/>
    </location>
</feature>
<organism evidence="2 3">
    <name type="scientific">Terribacillus saccharophilus</name>
    <dbReference type="NCBI Taxonomy" id="361277"/>
    <lineage>
        <taxon>Bacteria</taxon>
        <taxon>Bacillati</taxon>
        <taxon>Bacillota</taxon>
        <taxon>Bacilli</taxon>
        <taxon>Bacillales</taxon>
        <taxon>Bacillaceae</taxon>
        <taxon>Terribacillus</taxon>
    </lineage>
</organism>
<keyword evidence="1" id="KW-0812">Transmembrane</keyword>
<dbReference type="AlphaFoldDB" id="A0A268AG82"/>
<name>A0A268AG82_9BACI</name>
<evidence type="ECO:0000313" key="2">
    <source>
        <dbReference type="EMBL" id="PAD23137.1"/>
    </source>
</evidence>
<feature type="transmembrane region" description="Helical" evidence="1">
    <location>
        <begin position="108"/>
        <end position="131"/>
    </location>
</feature>
<dbReference type="Proteomes" id="UP000216013">
    <property type="component" value="Unassembled WGS sequence"/>
</dbReference>
<comment type="caution">
    <text evidence="2">The sequence shown here is derived from an EMBL/GenBank/DDBJ whole genome shotgun (WGS) entry which is preliminary data.</text>
</comment>
<keyword evidence="1" id="KW-0472">Membrane</keyword>
<evidence type="ECO:0000313" key="3">
    <source>
        <dbReference type="Proteomes" id="UP000216013"/>
    </source>
</evidence>
<dbReference type="Pfam" id="PF12730">
    <property type="entry name" value="ABC2_membrane_4"/>
    <property type="match status" value="1"/>
</dbReference>
<sequence length="249" mass="27250">MEGMKAMGTYSVSIEMQKLRRAGVLNTLFFAGIAGAIYAVLNWLVRKDYLLSADVDPMTALLTQLYGVISLLNVFAIIVSTSNIYSIEHKNNGLRKMHTLPIKSGSVFLQKLIILVGALALTYVIEFASLAILGGSYLPSGTFALGEVLQFAFYVFLIIMPCLVFMLIISMISPNMWITVGIGIVGFFSGMSMVGMDNRISYLNPFVLLLKPAMELTSGMNIVIISIAIIETIVLILLGIFIANKKTEE</sequence>
<feature type="transmembrane region" description="Helical" evidence="1">
    <location>
        <begin position="65"/>
        <end position="87"/>
    </location>
</feature>
<gene>
    <name evidence="2" type="ORF">CHH64_00540</name>
</gene>
<keyword evidence="1" id="KW-1133">Transmembrane helix</keyword>